<evidence type="ECO:0000313" key="3">
    <source>
        <dbReference type="Proteomes" id="UP001207626"/>
    </source>
</evidence>
<proteinExistence type="predicted"/>
<feature type="transmembrane region" description="Helical" evidence="1">
    <location>
        <begin position="7"/>
        <end position="24"/>
    </location>
</feature>
<comment type="caution">
    <text evidence="2">The sequence shown here is derived from an EMBL/GenBank/DDBJ whole genome shotgun (WGS) entry which is preliminary data.</text>
</comment>
<evidence type="ECO:0000313" key="2">
    <source>
        <dbReference type="EMBL" id="MCY9521672.1"/>
    </source>
</evidence>
<keyword evidence="1" id="KW-0472">Membrane</keyword>
<keyword evidence="3" id="KW-1185">Reference proteome</keyword>
<reference evidence="2 3" key="1">
    <citation type="submission" date="2022-05" db="EMBL/GenBank/DDBJ databases">
        <title>Genome Sequencing of Bee-Associated Microbes.</title>
        <authorList>
            <person name="Dunlap C."/>
        </authorList>
    </citation>
    <scope>NUCLEOTIDE SEQUENCE [LARGE SCALE GENOMIC DNA]</scope>
    <source>
        <strain evidence="2 3">NRRL NRS-1438</strain>
    </source>
</reference>
<organism evidence="2 3">
    <name type="scientific">Paenibacillus apiarius</name>
    <dbReference type="NCBI Taxonomy" id="46240"/>
    <lineage>
        <taxon>Bacteria</taxon>
        <taxon>Bacillati</taxon>
        <taxon>Bacillota</taxon>
        <taxon>Bacilli</taxon>
        <taxon>Bacillales</taxon>
        <taxon>Paenibacillaceae</taxon>
        <taxon>Paenibacillus</taxon>
    </lineage>
</organism>
<keyword evidence="1" id="KW-0812">Transmembrane</keyword>
<protein>
    <submittedName>
        <fullName evidence="2">Uncharacterized protein</fullName>
    </submittedName>
</protein>
<sequence>MKNGFRAGFIIFIISVLLIPAYFISRTFGVFQDEVVLTKYALAFEADGQKYAVWPLINSFAAMDKRGDDRQLYYQIGTSDINYLLQLAYGEFDLQPSKDNPYLAGRIQYRIHGSDYMKTVRNYENARDYTDIYQFYDAKGRIIYTYDPGASMDKAYVKEIIAAGMTRSSAGGGRGDVMDRYLNITKLFKDKLGISVKLDVDQQAKIVAISMER</sequence>
<accession>A0ABT4DWD8</accession>
<evidence type="ECO:0000256" key="1">
    <source>
        <dbReference type="SAM" id="Phobius"/>
    </source>
</evidence>
<dbReference type="RefSeq" id="WP_087432176.1">
    <property type="nucleotide sequence ID" value="NZ_JAMDNI010000002.1"/>
</dbReference>
<name>A0ABT4DWD8_9BACL</name>
<gene>
    <name evidence="2" type="ORF">M5X09_18715</name>
</gene>
<dbReference type="Proteomes" id="UP001207626">
    <property type="component" value="Unassembled WGS sequence"/>
</dbReference>
<dbReference type="EMBL" id="JAMDLW010000024">
    <property type="protein sequence ID" value="MCY9521672.1"/>
    <property type="molecule type" value="Genomic_DNA"/>
</dbReference>
<keyword evidence="1" id="KW-1133">Transmembrane helix</keyword>